<evidence type="ECO:0000256" key="2">
    <source>
        <dbReference type="ARBA" id="ARBA00008917"/>
    </source>
</evidence>
<dbReference type="EMBL" id="DS113213">
    <property type="protein sequence ID" value="EAY18957.1"/>
    <property type="molecule type" value="Genomic_DNA"/>
</dbReference>
<dbReference type="STRING" id="5722.A2DL04"/>
<feature type="transmembrane region" description="Helical" evidence="7">
    <location>
        <begin position="91"/>
        <end position="124"/>
    </location>
</feature>
<protein>
    <recommendedName>
        <fullName evidence="7">Derlin</fullName>
    </recommendedName>
</protein>
<evidence type="ECO:0000256" key="3">
    <source>
        <dbReference type="ARBA" id="ARBA00022692"/>
    </source>
</evidence>
<dbReference type="InParanoid" id="A2DL04"/>
<dbReference type="FunCoup" id="A2DL04">
    <property type="interactions" value="263"/>
</dbReference>
<dbReference type="VEuPathDB" id="TrichDB:TVAG_147010"/>
<dbReference type="KEGG" id="tva:5464475"/>
<feature type="transmembrane region" description="Helical" evidence="7">
    <location>
        <begin position="46"/>
        <end position="71"/>
    </location>
</feature>
<dbReference type="SUPFAM" id="SSF144091">
    <property type="entry name" value="Rhomboid-like"/>
    <property type="match status" value="1"/>
</dbReference>
<dbReference type="eggNOG" id="KOG0858">
    <property type="taxonomic scope" value="Eukaryota"/>
</dbReference>
<comment type="subcellular location">
    <subcellularLocation>
        <location evidence="1 7">Endoplasmic reticulum membrane</location>
        <topology evidence="1 7">Multi-pass membrane protein</topology>
    </subcellularLocation>
</comment>
<reference evidence="8" key="2">
    <citation type="journal article" date="2007" name="Science">
        <title>Draft genome sequence of the sexually transmitted pathogen Trichomonas vaginalis.</title>
        <authorList>
            <person name="Carlton J.M."/>
            <person name="Hirt R.P."/>
            <person name="Silva J.C."/>
            <person name="Delcher A.L."/>
            <person name="Schatz M."/>
            <person name="Zhao Q."/>
            <person name="Wortman J.R."/>
            <person name="Bidwell S.L."/>
            <person name="Alsmark U.C.M."/>
            <person name="Besteiro S."/>
            <person name="Sicheritz-Ponten T."/>
            <person name="Noel C.J."/>
            <person name="Dacks J.B."/>
            <person name="Foster P.G."/>
            <person name="Simillion C."/>
            <person name="Van de Peer Y."/>
            <person name="Miranda-Saavedra D."/>
            <person name="Barton G.J."/>
            <person name="Westrop G.D."/>
            <person name="Mueller S."/>
            <person name="Dessi D."/>
            <person name="Fiori P.L."/>
            <person name="Ren Q."/>
            <person name="Paulsen I."/>
            <person name="Zhang H."/>
            <person name="Bastida-Corcuera F.D."/>
            <person name="Simoes-Barbosa A."/>
            <person name="Brown M.T."/>
            <person name="Hayes R.D."/>
            <person name="Mukherjee M."/>
            <person name="Okumura C.Y."/>
            <person name="Schneider R."/>
            <person name="Smith A.J."/>
            <person name="Vanacova S."/>
            <person name="Villalvazo M."/>
            <person name="Haas B.J."/>
            <person name="Pertea M."/>
            <person name="Feldblyum T.V."/>
            <person name="Utterback T.R."/>
            <person name="Shu C.L."/>
            <person name="Osoegawa K."/>
            <person name="de Jong P.J."/>
            <person name="Hrdy I."/>
            <person name="Horvathova L."/>
            <person name="Zubacova Z."/>
            <person name="Dolezal P."/>
            <person name="Malik S.B."/>
            <person name="Logsdon J.M. Jr."/>
            <person name="Henze K."/>
            <person name="Gupta A."/>
            <person name="Wang C.C."/>
            <person name="Dunne R.L."/>
            <person name="Upcroft J.A."/>
            <person name="Upcroft P."/>
            <person name="White O."/>
            <person name="Salzberg S.L."/>
            <person name="Tang P."/>
            <person name="Chiu C.-H."/>
            <person name="Lee Y.-S."/>
            <person name="Embley T.M."/>
            <person name="Coombs G.H."/>
            <person name="Mottram J.C."/>
            <person name="Tachezy J."/>
            <person name="Fraser-Liggett C.M."/>
            <person name="Johnson P.J."/>
        </authorList>
    </citation>
    <scope>NUCLEOTIDE SEQUENCE [LARGE SCALE GENOMIC DNA]</scope>
    <source>
        <strain evidence="8">G3</strain>
    </source>
</reference>
<organism evidence="8 9">
    <name type="scientific">Trichomonas vaginalis (strain ATCC PRA-98 / G3)</name>
    <dbReference type="NCBI Taxonomy" id="412133"/>
    <lineage>
        <taxon>Eukaryota</taxon>
        <taxon>Metamonada</taxon>
        <taxon>Parabasalia</taxon>
        <taxon>Trichomonadida</taxon>
        <taxon>Trichomonadidae</taxon>
        <taxon>Trichomonas</taxon>
    </lineage>
</organism>
<dbReference type="VEuPathDB" id="TrichDB:TVAGG3_0362270"/>
<dbReference type="Proteomes" id="UP000001542">
    <property type="component" value="Unassembled WGS sequence"/>
</dbReference>
<keyword evidence="9" id="KW-1185">Reference proteome</keyword>
<dbReference type="Pfam" id="PF04511">
    <property type="entry name" value="DER1"/>
    <property type="match status" value="1"/>
</dbReference>
<evidence type="ECO:0000313" key="8">
    <source>
        <dbReference type="EMBL" id="EAY18957.1"/>
    </source>
</evidence>
<dbReference type="InterPro" id="IPR007599">
    <property type="entry name" value="DER1"/>
</dbReference>
<evidence type="ECO:0000256" key="6">
    <source>
        <dbReference type="ARBA" id="ARBA00023136"/>
    </source>
</evidence>
<gene>
    <name evidence="8" type="ORF">TVAG_147010</name>
</gene>
<dbReference type="PANTHER" id="PTHR11009">
    <property type="entry name" value="DER1-LIKE PROTEIN, DERLIN"/>
    <property type="match status" value="1"/>
</dbReference>
<feature type="transmembrane region" description="Helical" evidence="7">
    <location>
        <begin position="160"/>
        <end position="180"/>
    </location>
</feature>
<evidence type="ECO:0000256" key="5">
    <source>
        <dbReference type="ARBA" id="ARBA00022989"/>
    </source>
</evidence>
<evidence type="ECO:0000313" key="9">
    <source>
        <dbReference type="Proteomes" id="UP000001542"/>
    </source>
</evidence>
<keyword evidence="6 7" id="KW-0472">Membrane</keyword>
<keyword evidence="3 7" id="KW-0812">Transmembrane</keyword>
<evidence type="ECO:0000256" key="4">
    <source>
        <dbReference type="ARBA" id="ARBA00022824"/>
    </source>
</evidence>
<dbReference type="GO" id="GO:0005047">
    <property type="term" value="F:signal recognition particle binding"/>
    <property type="evidence" value="ECO:0000318"/>
    <property type="project" value="GO_Central"/>
</dbReference>
<dbReference type="GO" id="GO:0005789">
    <property type="term" value="C:endoplasmic reticulum membrane"/>
    <property type="evidence" value="ECO:0000318"/>
    <property type="project" value="GO_Central"/>
</dbReference>
<dbReference type="RefSeq" id="XP_001579943.1">
    <property type="nucleotide sequence ID" value="XM_001579893.1"/>
</dbReference>
<dbReference type="OrthoDB" id="1716531at2759"/>
<sequence length="211" mass="24387">MDLTRAPITVAWLLGTLFIMYLQVIKLASPLDLYFDFNLMMKNQEYYRLITSLLYFGPAVPATLFSLLSFANFASLIEVDLFGRKPAEFVVFLLYVSISSILSSVFTREVFFGPIITLTCLYYWTKHHGNMSMQIMGLPINIKAAYAPFAYTAMNYYRQGFWGMIPNVIGIVLGHLYFYFHDVTNVRFGKKFIGAPKWLNQAFEYVEKLFV</sequence>
<dbReference type="SMR" id="A2DL04"/>
<dbReference type="GO" id="GO:0036503">
    <property type="term" value="P:ERAD pathway"/>
    <property type="evidence" value="ECO:0000318"/>
    <property type="project" value="GO_Central"/>
</dbReference>
<proteinExistence type="inferred from homology"/>
<comment type="similarity">
    <text evidence="2 7">Belongs to the derlin family.</text>
</comment>
<feature type="transmembrane region" description="Helical" evidence="7">
    <location>
        <begin position="6"/>
        <end position="25"/>
    </location>
</feature>
<evidence type="ECO:0000256" key="1">
    <source>
        <dbReference type="ARBA" id="ARBA00004477"/>
    </source>
</evidence>
<keyword evidence="5 7" id="KW-1133">Transmembrane helix</keyword>
<reference evidence="8" key="1">
    <citation type="submission" date="2006-10" db="EMBL/GenBank/DDBJ databases">
        <authorList>
            <person name="Amadeo P."/>
            <person name="Zhao Q."/>
            <person name="Wortman J."/>
            <person name="Fraser-Liggett C."/>
            <person name="Carlton J."/>
        </authorList>
    </citation>
    <scope>NUCLEOTIDE SEQUENCE</scope>
    <source>
        <strain evidence="8">G3</strain>
    </source>
</reference>
<dbReference type="InterPro" id="IPR035952">
    <property type="entry name" value="Rhomboid-like_sf"/>
</dbReference>
<dbReference type="AlphaFoldDB" id="A2DL04"/>
<name>A2DL04_TRIV3</name>
<dbReference type="OMA" id="CYLPIVF"/>
<comment type="function">
    <text evidence="7">May be involved in the degradation of misfolded endoplasmic reticulum (ER) luminal proteins.</text>
</comment>
<accession>A2DL04</accession>
<keyword evidence="4 7" id="KW-0256">Endoplasmic reticulum</keyword>
<evidence type="ECO:0000256" key="7">
    <source>
        <dbReference type="RuleBase" id="RU363059"/>
    </source>
</evidence>
<dbReference type="GO" id="GO:0030968">
    <property type="term" value="P:endoplasmic reticulum unfolded protein response"/>
    <property type="evidence" value="ECO:0000318"/>
    <property type="project" value="GO_Central"/>
</dbReference>
<feature type="transmembrane region" description="Helical" evidence="7">
    <location>
        <begin position="136"/>
        <end position="154"/>
    </location>
</feature>